<gene>
    <name evidence="2" type="ORF">HRH59_10250</name>
</gene>
<proteinExistence type="inferred from homology"/>
<dbReference type="AlphaFoldDB" id="A0A7Y5AR18"/>
<dbReference type="EMBL" id="JABSOD010000008">
    <property type="protein sequence ID" value="NRQ42933.1"/>
    <property type="molecule type" value="Genomic_DNA"/>
</dbReference>
<dbReference type="RefSeq" id="WP_173501174.1">
    <property type="nucleotide sequence ID" value="NZ_JABSOD010000008.1"/>
</dbReference>
<accession>A0A7Y5AR18</accession>
<organism evidence="2 3">
    <name type="scientific">Rheinheimera lutimaris</name>
    <dbReference type="NCBI Taxonomy" id="2740584"/>
    <lineage>
        <taxon>Bacteria</taxon>
        <taxon>Pseudomonadati</taxon>
        <taxon>Pseudomonadota</taxon>
        <taxon>Gammaproteobacteria</taxon>
        <taxon>Chromatiales</taxon>
        <taxon>Chromatiaceae</taxon>
        <taxon>Rheinheimera</taxon>
    </lineage>
</organism>
<comment type="caution">
    <text evidence="2">The sequence shown here is derived from an EMBL/GenBank/DDBJ whole genome shotgun (WGS) entry which is preliminary data.</text>
</comment>
<evidence type="ECO:0000313" key="3">
    <source>
        <dbReference type="Proteomes" id="UP000523161"/>
    </source>
</evidence>
<evidence type="ECO:0000256" key="1">
    <source>
        <dbReference type="ARBA" id="ARBA00044755"/>
    </source>
</evidence>
<name>A0A7Y5AR18_9GAMM</name>
<dbReference type="Pfam" id="PF04519">
    <property type="entry name" value="Bactofilin"/>
    <property type="match status" value="1"/>
</dbReference>
<dbReference type="PANTHER" id="PTHR35024">
    <property type="entry name" value="HYPOTHETICAL CYTOSOLIC PROTEIN"/>
    <property type="match status" value="1"/>
</dbReference>
<sequence length="149" mass="15898">MFSAKTDSVKASPKNATLISQGCELEGELILDCHMQIDGQLLGQIRCSHSVTVSQPGRIKGKIYADHIIIKGRAEGEFYADRVEILQSGLVSGTIYSDNLSIEQGGRFIGEIHAADSQKELRLKDKPAAVGNSRDVKALNVATTTGAAG</sequence>
<evidence type="ECO:0000313" key="2">
    <source>
        <dbReference type="EMBL" id="NRQ42933.1"/>
    </source>
</evidence>
<protein>
    <submittedName>
        <fullName evidence="2">Polymer-forming cytoskeletal protein</fullName>
    </submittedName>
</protein>
<reference evidence="2 3" key="1">
    <citation type="submission" date="2020-06" db="EMBL/GenBank/DDBJ databases">
        <title>Rheinheimera sp. nov., a marine bacterium isolated from coastal.</title>
        <authorList>
            <person name="Yu Q."/>
            <person name="Qi Y."/>
            <person name="Pu J."/>
        </authorList>
    </citation>
    <scope>NUCLEOTIDE SEQUENCE [LARGE SCALE GENOMIC DNA]</scope>
    <source>
        <strain evidence="2 3">YQF-2</strain>
    </source>
</reference>
<comment type="similarity">
    <text evidence="1">Belongs to the bactofilin family.</text>
</comment>
<dbReference type="InterPro" id="IPR007607">
    <property type="entry name" value="BacA/B"/>
</dbReference>
<keyword evidence="3" id="KW-1185">Reference proteome</keyword>
<dbReference type="Proteomes" id="UP000523161">
    <property type="component" value="Unassembled WGS sequence"/>
</dbReference>
<dbReference type="PANTHER" id="PTHR35024:SF4">
    <property type="entry name" value="POLYMER-FORMING CYTOSKELETAL PROTEIN"/>
    <property type="match status" value="1"/>
</dbReference>